<organism evidence="2 3">
    <name type="scientific">Paramecium sonneborni</name>
    <dbReference type="NCBI Taxonomy" id="65129"/>
    <lineage>
        <taxon>Eukaryota</taxon>
        <taxon>Sar</taxon>
        <taxon>Alveolata</taxon>
        <taxon>Ciliophora</taxon>
        <taxon>Intramacronucleata</taxon>
        <taxon>Oligohymenophorea</taxon>
        <taxon>Peniculida</taxon>
        <taxon>Parameciidae</taxon>
        <taxon>Paramecium</taxon>
    </lineage>
</organism>
<dbReference type="InterPro" id="IPR004274">
    <property type="entry name" value="FCP1_dom"/>
</dbReference>
<feature type="domain" description="FCP1 homology" evidence="1">
    <location>
        <begin position="15"/>
        <end position="75"/>
    </location>
</feature>
<reference evidence="2" key="1">
    <citation type="submission" date="2021-01" db="EMBL/GenBank/DDBJ databases">
        <authorList>
            <consortium name="Genoscope - CEA"/>
            <person name="William W."/>
        </authorList>
    </citation>
    <scope>NUCLEOTIDE SEQUENCE</scope>
</reference>
<sequence length="91" mass="11007">MEFIQLRNWSMLKWDLNRIGRPLEKTIIIDNHSQQLEQENRLVISSWLGDSNDQELLQIKDLIIKIGESNVKDVRKALIRYRDYIRSRNKR</sequence>
<comment type="caution">
    <text evidence="2">The sequence shown here is derived from an EMBL/GenBank/DDBJ whole genome shotgun (WGS) entry which is preliminary data.</text>
</comment>
<dbReference type="OrthoDB" id="277011at2759"/>
<gene>
    <name evidence="2" type="ORF">PSON_ATCC_30995.1.T1360119</name>
</gene>
<dbReference type="AlphaFoldDB" id="A0A8S1R5Z5"/>
<name>A0A8S1R5Z5_9CILI</name>
<dbReference type="EMBL" id="CAJJDN010000136">
    <property type="protein sequence ID" value="CAD8122130.1"/>
    <property type="molecule type" value="Genomic_DNA"/>
</dbReference>
<evidence type="ECO:0000313" key="2">
    <source>
        <dbReference type="EMBL" id="CAD8122130.1"/>
    </source>
</evidence>
<proteinExistence type="predicted"/>
<evidence type="ECO:0000313" key="3">
    <source>
        <dbReference type="Proteomes" id="UP000692954"/>
    </source>
</evidence>
<dbReference type="Proteomes" id="UP000692954">
    <property type="component" value="Unassembled WGS sequence"/>
</dbReference>
<keyword evidence="3" id="KW-1185">Reference proteome</keyword>
<protein>
    <recommendedName>
        <fullName evidence="1">FCP1 homology domain-containing protein</fullName>
    </recommendedName>
</protein>
<evidence type="ECO:0000259" key="1">
    <source>
        <dbReference type="Pfam" id="PF03031"/>
    </source>
</evidence>
<accession>A0A8S1R5Z5</accession>
<dbReference type="Pfam" id="PF03031">
    <property type="entry name" value="NIF"/>
    <property type="match status" value="1"/>
</dbReference>